<evidence type="ECO:0000256" key="6">
    <source>
        <dbReference type="ARBA" id="ARBA00022984"/>
    </source>
</evidence>
<keyword evidence="6" id="KW-0573">Peptidoglycan synthesis</keyword>
<proteinExistence type="inferred from homology"/>
<dbReference type="PANTHER" id="PTHR36174:SF2">
    <property type="entry name" value="AMINOACYLTRANSFERASE FEMA"/>
    <property type="match status" value="1"/>
</dbReference>
<keyword evidence="7" id="KW-0012">Acyltransferase</keyword>
<comment type="caution">
    <text evidence="9">The sequence shown here is derived from an EMBL/GenBank/DDBJ whole genome shotgun (WGS) entry which is preliminary data.</text>
</comment>
<evidence type="ECO:0000256" key="7">
    <source>
        <dbReference type="ARBA" id="ARBA00023315"/>
    </source>
</evidence>
<dbReference type="GO" id="GO:0071555">
    <property type="term" value="P:cell wall organization"/>
    <property type="evidence" value="ECO:0007669"/>
    <property type="project" value="UniProtKB-KW"/>
</dbReference>
<dbReference type="GO" id="GO:0008360">
    <property type="term" value="P:regulation of cell shape"/>
    <property type="evidence" value="ECO:0007669"/>
    <property type="project" value="UniProtKB-KW"/>
</dbReference>
<evidence type="ECO:0000313" key="10">
    <source>
        <dbReference type="Proteomes" id="UP000009885"/>
    </source>
</evidence>
<dbReference type="GO" id="GO:0009252">
    <property type="term" value="P:peptidoglycan biosynthetic process"/>
    <property type="evidence" value="ECO:0007669"/>
    <property type="project" value="UniProtKB-KW"/>
</dbReference>
<evidence type="ECO:0000256" key="4">
    <source>
        <dbReference type="ARBA" id="ARBA00022679"/>
    </source>
</evidence>
<organism evidence="9 10">
    <name type="scientific">Staphylococcus massiliensis S46</name>
    <dbReference type="NCBI Taxonomy" id="1229783"/>
    <lineage>
        <taxon>Bacteria</taxon>
        <taxon>Bacillati</taxon>
        <taxon>Bacillota</taxon>
        <taxon>Bacilli</taxon>
        <taxon>Bacillales</taxon>
        <taxon>Staphylococcaceae</taxon>
        <taxon>Staphylococcus</taxon>
    </lineage>
</organism>
<evidence type="ECO:0000256" key="8">
    <source>
        <dbReference type="ARBA" id="ARBA00023316"/>
    </source>
</evidence>
<dbReference type="Gene3D" id="3.40.630.30">
    <property type="match status" value="2"/>
</dbReference>
<protein>
    <submittedName>
        <fullName evidence="9">FmhA protein</fullName>
    </submittedName>
</protein>
<dbReference type="AlphaFoldDB" id="K9AIB6"/>
<dbReference type="InterPro" id="IPR016181">
    <property type="entry name" value="Acyl_CoA_acyltransferase"/>
</dbReference>
<dbReference type="EMBL" id="AMSQ01000013">
    <property type="protein sequence ID" value="EKU47078.1"/>
    <property type="molecule type" value="Genomic_DNA"/>
</dbReference>
<accession>K9AIB6</accession>
<comment type="similarity">
    <text evidence="2">Belongs to the FemABX family.</text>
</comment>
<keyword evidence="3" id="KW-0963">Cytoplasm</keyword>
<keyword evidence="8" id="KW-0961">Cell wall biogenesis/degradation</keyword>
<evidence type="ECO:0000256" key="1">
    <source>
        <dbReference type="ARBA" id="ARBA00004496"/>
    </source>
</evidence>
<dbReference type="eggNOG" id="COG2348">
    <property type="taxonomic scope" value="Bacteria"/>
</dbReference>
<reference evidence="9 10" key="1">
    <citation type="journal article" date="2013" name="Genome Announc.">
        <title>Genome Sequence of Staphylococcus massiliensis Strain S46, Isolated from the Surface of Healthy Human Skin.</title>
        <authorList>
            <person name="Srivastav R."/>
            <person name="Singh A."/>
            <person name="Jangir P.K."/>
            <person name="Kumari C."/>
            <person name="Muduli S."/>
            <person name="Sharma R."/>
        </authorList>
    </citation>
    <scope>NUCLEOTIDE SEQUENCE [LARGE SCALE GENOMIC DNA]</scope>
    <source>
        <strain evidence="9 10">S46</strain>
    </source>
</reference>
<dbReference type="InterPro" id="IPR050644">
    <property type="entry name" value="PG_Glycine_Bridge_Synth"/>
</dbReference>
<evidence type="ECO:0000313" key="9">
    <source>
        <dbReference type="EMBL" id="EKU47078.1"/>
    </source>
</evidence>
<dbReference type="GO" id="GO:0005737">
    <property type="term" value="C:cytoplasm"/>
    <property type="evidence" value="ECO:0007669"/>
    <property type="project" value="UniProtKB-SubCell"/>
</dbReference>
<evidence type="ECO:0000256" key="5">
    <source>
        <dbReference type="ARBA" id="ARBA00022960"/>
    </source>
</evidence>
<keyword evidence="10" id="KW-1185">Reference proteome</keyword>
<dbReference type="PATRIC" id="fig|1229783.3.peg.1656"/>
<sequence>MFFQELELHEFEQFMKENFSHYTQSLQNYEFLNNEGKTAYLLGVKDEDGNVLAACLLNKTRALKYFNYFYTHRGPVMDYDNVELVDFFFSNLNQFLKANNCLYVRLDPHIMENLRDADGHIIQSFNNKPLMAQLKRHGYIHQGFDIGYDKISQIRWLSVLDLEGKSEKQLLKNMNYQTRRNIKKTDEMGVKVKTLPIEETNRFFKLFQMAEEKHGFSFRDEPYFEKMQKVYKDNGFLKLAYIDLEKYLVN</sequence>
<gene>
    <name evidence="9" type="ORF">C273_08226</name>
</gene>
<keyword evidence="4" id="KW-0808">Transferase</keyword>
<dbReference type="STRING" id="1229783.C273_08226"/>
<evidence type="ECO:0000256" key="3">
    <source>
        <dbReference type="ARBA" id="ARBA00022490"/>
    </source>
</evidence>
<name>K9AIB6_9STAP</name>
<dbReference type="Proteomes" id="UP000009885">
    <property type="component" value="Unassembled WGS sequence"/>
</dbReference>
<comment type="subcellular location">
    <subcellularLocation>
        <location evidence="1">Cytoplasm</location>
    </subcellularLocation>
</comment>
<dbReference type="Pfam" id="PF02388">
    <property type="entry name" value="FemAB"/>
    <property type="match status" value="1"/>
</dbReference>
<dbReference type="SUPFAM" id="SSF55729">
    <property type="entry name" value="Acyl-CoA N-acyltransferases (Nat)"/>
    <property type="match status" value="2"/>
</dbReference>
<evidence type="ECO:0000256" key="2">
    <source>
        <dbReference type="ARBA" id="ARBA00009943"/>
    </source>
</evidence>
<keyword evidence="5" id="KW-0133">Cell shape</keyword>
<dbReference type="GO" id="GO:0016755">
    <property type="term" value="F:aminoacyltransferase activity"/>
    <property type="evidence" value="ECO:0007669"/>
    <property type="project" value="InterPro"/>
</dbReference>
<dbReference type="PANTHER" id="PTHR36174">
    <property type="entry name" value="LIPID II:GLYCINE GLYCYLTRANSFERASE"/>
    <property type="match status" value="1"/>
</dbReference>
<dbReference type="PROSITE" id="PS51191">
    <property type="entry name" value="FEMABX"/>
    <property type="match status" value="1"/>
</dbReference>
<dbReference type="InterPro" id="IPR003447">
    <property type="entry name" value="FEMABX"/>
</dbReference>